<proteinExistence type="predicted"/>
<organism evidence="2 3">
    <name type="scientific">Mizuhopecten yessoensis</name>
    <name type="common">Japanese scallop</name>
    <name type="synonym">Patinopecten yessoensis</name>
    <dbReference type="NCBI Taxonomy" id="6573"/>
    <lineage>
        <taxon>Eukaryota</taxon>
        <taxon>Metazoa</taxon>
        <taxon>Spiralia</taxon>
        <taxon>Lophotrochozoa</taxon>
        <taxon>Mollusca</taxon>
        <taxon>Bivalvia</taxon>
        <taxon>Autobranchia</taxon>
        <taxon>Pteriomorphia</taxon>
        <taxon>Pectinida</taxon>
        <taxon>Pectinoidea</taxon>
        <taxon>Pectinidae</taxon>
        <taxon>Mizuhopecten</taxon>
    </lineage>
</organism>
<evidence type="ECO:0000313" key="2">
    <source>
        <dbReference type="EMBL" id="OWF34978.1"/>
    </source>
</evidence>
<accession>A0A210PER1</accession>
<keyword evidence="3" id="KW-1185">Reference proteome</keyword>
<name>A0A210PER1_MIZYE</name>
<reference evidence="2 3" key="1">
    <citation type="journal article" date="2017" name="Nat. Ecol. Evol.">
        <title>Scallop genome provides insights into evolution of bilaterian karyotype and development.</title>
        <authorList>
            <person name="Wang S."/>
            <person name="Zhang J."/>
            <person name="Jiao W."/>
            <person name="Li J."/>
            <person name="Xun X."/>
            <person name="Sun Y."/>
            <person name="Guo X."/>
            <person name="Huan P."/>
            <person name="Dong B."/>
            <person name="Zhang L."/>
            <person name="Hu X."/>
            <person name="Sun X."/>
            <person name="Wang J."/>
            <person name="Zhao C."/>
            <person name="Wang Y."/>
            <person name="Wang D."/>
            <person name="Huang X."/>
            <person name="Wang R."/>
            <person name="Lv J."/>
            <person name="Li Y."/>
            <person name="Zhang Z."/>
            <person name="Liu B."/>
            <person name="Lu W."/>
            <person name="Hui Y."/>
            <person name="Liang J."/>
            <person name="Zhou Z."/>
            <person name="Hou R."/>
            <person name="Li X."/>
            <person name="Liu Y."/>
            <person name="Li H."/>
            <person name="Ning X."/>
            <person name="Lin Y."/>
            <person name="Zhao L."/>
            <person name="Xing Q."/>
            <person name="Dou J."/>
            <person name="Li Y."/>
            <person name="Mao J."/>
            <person name="Guo H."/>
            <person name="Dou H."/>
            <person name="Li T."/>
            <person name="Mu C."/>
            <person name="Jiang W."/>
            <person name="Fu Q."/>
            <person name="Fu X."/>
            <person name="Miao Y."/>
            <person name="Liu J."/>
            <person name="Yu Q."/>
            <person name="Li R."/>
            <person name="Liao H."/>
            <person name="Li X."/>
            <person name="Kong Y."/>
            <person name="Jiang Z."/>
            <person name="Chourrout D."/>
            <person name="Li R."/>
            <person name="Bao Z."/>
        </authorList>
    </citation>
    <scope>NUCLEOTIDE SEQUENCE [LARGE SCALE GENOMIC DNA]</scope>
    <source>
        <strain evidence="2 3">PY_sf001</strain>
    </source>
</reference>
<sequence length="170" mass="19122">MDGDWVCNDGDEGFDDGDEAEEENVPMDVNLATEGEDELLNGPRASVFYMVPQTEDKGKDFTKSEVEEMMKSEEYQKKIDTCHLCGQCWYEGKCGKDCPECDGHPMTRPCAVCGGECNQVWNRDVKLSHSFHKAHWDGKCLLPLEAQNACRKQNSTPKSLTEGMQDLSTR</sequence>
<comment type="caution">
    <text evidence="2">The sequence shown here is derived from an EMBL/GenBank/DDBJ whole genome shotgun (WGS) entry which is preliminary data.</text>
</comment>
<protein>
    <submittedName>
        <fullName evidence="2">Uncharacterized protein</fullName>
    </submittedName>
</protein>
<gene>
    <name evidence="2" type="ORF">KP79_PYT23799</name>
</gene>
<evidence type="ECO:0000313" key="3">
    <source>
        <dbReference type="Proteomes" id="UP000242188"/>
    </source>
</evidence>
<dbReference type="Proteomes" id="UP000242188">
    <property type="component" value="Unassembled WGS sequence"/>
</dbReference>
<evidence type="ECO:0000256" key="1">
    <source>
        <dbReference type="SAM" id="MobiDB-lite"/>
    </source>
</evidence>
<dbReference type="EMBL" id="NEDP02076745">
    <property type="protein sequence ID" value="OWF34978.1"/>
    <property type="molecule type" value="Genomic_DNA"/>
</dbReference>
<feature type="region of interest" description="Disordered" evidence="1">
    <location>
        <begin position="1"/>
        <end position="23"/>
    </location>
</feature>
<dbReference type="AlphaFoldDB" id="A0A210PER1"/>
<dbReference type="OrthoDB" id="10062522at2759"/>